<feature type="compositionally biased region" description="Basic residues" evidence="1">
    <location>
        <begin position="285"/>
        <end position="294"/>
    </location>
</feature>
<feature type="compositionally biased region" description="Low complexity" evidence="1">
    <location>
        <begin position="798"/>
        <end position="812"/>
    </location>
</feature>
<organism evidence="2 3">
    <name type="scientific">Gonium pectorale</name>
    <name type="common">Green alga</name>
    <dbReference type="NCBI Taxonomy" id="33097"/>
    <lineage>
        <taxon>Eukaryota</taxon>
        <taxon>Viridiplantae</taxon>
        <taxon>Chlorophyta</taxon>
        <taxon>core chlorophytes</taxon>
        <taxon>Chlorophyceae</taxon>
        <taxon>CS clade</taxon>
        <taxon>Chlamydomonadales</taxon>
        <taxon>Volvocaceae</taxon>
        <taxon>Gonium</taxon>
    </lineage>
</organism>
<accession>A0A150GER8</accession>
<feature type="compositionally biased region" description="Acidic residues" evidence="1">
    <location>
        <begin position="1104"/>
        <end position="1113"/>
    </location>
</feature>
<feature type="compositionally biased region" description="Low complexity" evidence="1">
    <location>
        <begin position="1187"/>
        <end position="1197"/>
    </location>
</feature>
<feature type="compositionally biased region" description="Low complexity" evidence="1">
    <location>
        <begin position="303"/>
        <end position="313"/>
    </location>
</feature>
<feature type="compositionally biased region" description="Low complexity" evidence="1">
    <location>
        <begin position="1121"/>
        <end position="1131"/>
    </location>
</feature>
<feature type="region of interest" description="Disordered" evidence="1">
    <location>
        <begin position="1301"/>
        <end position="1363"/>
    </location>
</feature>
<feature type="region of interest" description="Disordered" evidence="1">
    <location>
        <begin position="1381"/>
        <end position="1441"/>
    </location>
</feature>
<feature type="compositionally biased region" description="Acidic residues" evidence="1">
    <location>
        <begin position="813"/>
        <end position="906"/>
    </location>
</feature>
<evidence type="ECO:0000313" key="2">
    <source>
        <dbReference type="EMBL" id="KXZ48332.1"/>
    </source>
</evidence>
<feature type="region of interest" description="Disordered" evidence="1">
    <location>
        <begin position="1182"/>
        <end position="1244"/>
    </location>
</feature>
<evidence type="ECO:0000256" key="1">
    <source>
        <dbReference type="SAM" id="MobiDB-lite"/>
    </source>
</evidence>
<feature type="compositionally biased region" description="Gly residues" evidence="1">
    <location>
        <begin position="1384"/>
        <end position="1417"/>
    </location>
</feature>
<feature type="compositionally biased region" description="Low complexity" evidence="1">
    <location>
        <begin position="218"/>
        <end position="229"/>
    </location>
</feature>
<feature type="compositionally biased region" description="Gly residues" evidence="1">
    <location>
        <begin position="1347"/>
        <end position="1357"/>
    </location>
</feature>
<feature type="compositionally biased region" description="Pro residues" evidence="1">
    <location>
        <begin position="486"/>
        <end position="500"/>
    </location>
</feature>
<dbReference type="EMBL" id="LSYV01000029">
    <property type="protein sequence ID" value="KXZ48332.1"/>
    <property type="molecule type" value="Genomic_DNA"/>
</dbReference>
<feature type="region of interest" description="Disordered" evidence="1">
    <location>
        <begin position="260"/>
        <end position="333"/>
    </location>
</feature>
<protein>
    <recommendedName>
        <fullName evidence="4">DNA replication checkpoint mediator MRC1 domain-containing protein</fullName>
    </recommendedName>
</protein>
<feature type="region of interest" description="Disordered" evidence="1">
    <location>
        <begin position="1100"/>
        <end position="1167"/>
    </location>
</feature>
<feature type="compositionally biased region" description="Gly residues" evidence="1">
    <location>
        <begin position="1134"/>
        <end position="1143"/>
    </location>
</feature>
<proteinExistence type="predicted"/>
<evidence type="ECO:0000313" key="3">
    <source>
        <dbReference type="Proteomes" id="UP000075714"/>
    </source>
</evidence>
<feature type="region of interest" description="Disordered" evidence="1">
    <location>
        <begin position="118"/>
        <end position="190"/>
    </location>
</feature>
<feature type="compositionally biased region" description="Low complexity" evidence="1">
    <location>
        <begin position="1313"/>
        <end position="1323"/>
    </location>
</feature>
<feature type="region of interest" description="Disordered" evidence="1">
    <location>
        <begin position="742"/>
        <end position="932"/>
    </location>
</feature>
<feature type="region of interest" description="Disordered" evidence="1">
    <location>
        <begin position="683"/>
        <end position="709"/>
    </location>
</feature>
<reference evidence="3" key="1">
    <citation type="journal article" date="2016" name="Nat. Commun.">
        <title>The Gonium pectorale genome demonstrates co-option of cell cycle regulation during the evolution of multicellularity.</title>
        <authorList>
            <person name="Hanschen E.R."/>
            <person name="Marriage T.N."/>
            <person name="Ferris P.J."/>
            <person name="Hamaji T."/>
            <person name="Toyoda A."/>
            <person name="Fujiyama A."/>
            <person name="Neme R."/>
            <person name="Noguchi H."/>
            <person name="Minakuchi Y."/>
            <person name="Suzuki M."/>
            <person name="Kawai-Toyooka H."/>
            <person name="Smith D.R."/>
            <person name="Sparks H."/>
            <person name="Anderson J."/>
            <person name="Bakaric R."/>
            <person name="Luria V."/>
            <person name="Karger A."/>
            <person name="Kirschner M.W."/>
            <person name="Durand P.M."/>
            <person name="Michod R.E."/>
            <person name="Nozaki H."/>
            <person name="Olson B.J."/>
        </authorList>
    </citation>
    <scope>NUCLEOTIDE SEQUENCE [LARGE SCALE GENOMIC DNA]</scope>
    <source>
        <strain evidence="3">NIES-2863</strain>
    </source>
</reference>
<comment type="caution">
    <text evidence="2">The sequence shown here is derived from an EMBL/GenBank/DDBJ whole genome shotgun (WGS) entry which is preliminary data.</text>
</comment>
<gene>
    <name evidence="2" type="ORF">GPECTOR_28g738</name>
</gene>
<feature type="compositionally biased region" description="Acidic residues" evidence="1">
    <location>
        <begin position="369"/>
        <end position="379"/>
    </location>
</feature>
<dbReference type="Proteomes" id="UP000075714">
    <property type="component" value="Unassembled WGS sequence"/>
</dbReference>
<sequence length="1441" mass="143265">MDGSCSQDVIEEEARILTRSILFSEPQSQSQHPEGSTQHDGDQVPTLDMNNALRGSSRCVVPAEGAKPLDNMASLPDAAEPCAMAPDADEAPTDVLAKVAGGAEERSVLQGAFVLPMESEPQPNGAAPPAADTGADITDAPPAAASTELASQPAELGLVLEGTAPLDADVPVQAEPDARTATGEPAAATPAAADLTASQAGYEAAATTVAVAASAAGAAAGPSPQAAPALEAATDLPQRHHRVALESLEDELCDDDVVMQAVPPSPQHKPQAVEEAGEAATAGGGRRRLKRLRRPTPPPPEATTPGALGTAEPSPKPAAAADSNGCSQAGGDSGALAAVNAAAGATAADGRPGKAIRKRVVVRSAVGDGFDDLPPEEGEPGGGAEAGAAAGGATQGPGAGAADTGDGEEGGDAGEDAEGDSEESAGDGAAAAAEAEDPEMPPCATASEAGPSPTPPSRPLSDVLSKIMARTKSLVERTRANDPVAEGPPPPPPAPPPPPKFDVRALLATMASSRQQQQSSHQQAQATSAPSAPPVATIQMSSAAAVEAPPLAGVSSQGDIEMADLELRLVGTAVELEVAAGAAPQQGGEAAAASAVAGLQVGSRGGGDVQMAGAGSLQCDDGGLVIEGETEPHQAPAPARTPIRGLKPLSPHTGRGSRPSFIPPMGETQAAEQDDVLIFEEDSSQAPACQPGPDAGAAAPPPSSAKGHRSTLVPLVDLAHTTSSQGPSAAPGGAGYGHAFGAGAGSGSGSEPHGGSGAAGHGTAPDLDLEMDLDDDLIVEPDPEPAGEDAEVKRAEEATGAATAGAKAAGEAEAADEEEAEEEEDSDGGESEDEEEEGAEGEEAEEEAEEEGAEEAEAAEGEEAEGDGEEEDEEEGPVYDVDEEFDSSDEEDAVQPEGLNFEEEEAATAAGAGLLADAGAANGPGEPADGKAALRRQLTDVLIAAARERHAKQLAAAKRRAAAEKGAGAYFVDVEAELSDEEEGIAALDELEDEYDGEDLDEGVLESLLGTAREGALDESRRASLHALWEQERDSAAVRELLEAVRRGFRKGRRKGLNGLDDDDEDLTDHDARRRRAQLFASTAGDDEDAPIKVVRGHGLDLDLAAEEEDDDAGGQRQDLDALPAPGPADGTDGDAGGGGDSRGGAKDGAVGRGGPGGLSRLLSGRPAFGGFSRVLDPVAAKRLMRQQSQQHQSQEAAARRQAEQDGDAAAPSPGPNRNGSEHHTEEVVALLQRSASVAGPGVAAPEPALAAAPAAAVGPGAAAATTAAARPAGGHRFALFGSDLTNRAGPGEAMQQASTFLGRSAAPKDLRTTTNTGGLNTRSFIFATDSNSGFPEKSKDASALGADGGAGAGGAAGAAADGAGAGTTFAALRSVIARPPRAAGGGGGGLMSLLGGGASDGGGSRGGAAGSGGAAGPGRDSALELKRKLVGGGMSAPKRR</sequence>
<keyword evidence="3" id="KW-1185">Reference proteome</keyword>
<feature type="compositionally biased region" description="Polar residues" evidence="1">
    <location>
        <begin position="25"/>
        <end position="36"/>
    </location>
</feature>
<feature type="compositionally biased region" description="Low complexity" evidence="1">
    <location>
        <begin position="179"/>
        <end position="190"/>
    </location>
</feature>
<dbReference type="STRING" id="33097.A0A150GER8"/>
<feature type="region of interest" description="Disordered" evidence="1">
    <location>
        <begin position="633"/>
        <end position="669"/>
    </location>
</feature>
<feature type="compositionally biased region" description="Low complexity" evidence="1">
    <location>
        <begin position="907"/>
        <end position="923"/>
    </location>
</feature>
<name>A0A150GER8_GONPE</name>
<evidence type="ECO:0008006" key="4">
    <source>
        <dbReference type="Google" id="ProtNLM"/>
    </source>
</evidence>
<feature type="compositionally biased region" description="Low complexity" evidence="1">
    <location>
        <begin position="125"/>
        <end position="145"/>
    </location>
</feature>
<feature type="compositionally biased region" description="Low complexity" evidence="1">
    <location>
        <begin position="508"/>
        <end position="537"/>
    </location>
</feature>
<dbReference type="OrthoDB" id="552370at2759"/>
<feature type="compositionally biased region" description="Acidic residues" evidence="1">
    <location>
        <begin position="767"/>
        <end position="789"/>
    </location>
</feature>
<feature type="compositionally biased region" description="Low complexity" evidence="1">
    <location>
        <begin position="685"/>
        <end position="698"/>
    </location>
</feature>
<feature type="region of interest" description="Disordered" evidence="1">
    <location>
        <begin position="20"/>
        <end position="55"/>
    </location>
</feature>
<feature type="compositionally biased region" description="Gly residues" evidence="1">
    <location>
        <begin position="380"/>
        <end position="399"/>
    </location>
</feature>
<feature type="region of interest" description="Disordered" evidence="1">
    <location>
        <begin position="364"/>
        <end position="538"/>
    </location>
</feature>
<feature type="compositionally biased region" description="Acidic residues" evidence="1">
    <location>
        <begin position="405"/>
        <end position="425"/>
    </location>
</feature>
<feature type="region of interest" description="Disordered" evidence="1">
    <location>
        <begin position="218"/>
        <end position="238"/>
    </location>
</feature>
<feature type="compositionally biased region" description="Gly residues" evidence="1">
    <location>
        <begin position="742"/>
        <end position="760"/>
    </location>
</feature>